<dbReference type="Gene3D" id="2.160.10.10">
    <property type="entry name" value="Hexapeptide repeat proteins"/>
    <property type="match status" value="1"/>
</dbReference>
<dbReference type="SUPFAM" id="SSF51161">
    <property type="entry name" value="Trimeric LpxA-like enzymes"/>
    <property type="match status" value="1"/>
</dbReference>
<evidence type="ECO:0000256" key="1">
    <source>
        <dbReference type="ARBA" id="ARBA00007274"/>
    </source>
</evidence>
<evidence type="ECO:0000256" key="2">
    <source>
        <dbReference type="PIRSR" id="PIRSR620019-1"/>
    </source>
</evidence>
<dbReference type="InterPro" id="IPR020019">
    <property type="entry name" value="AcTrfase_PglD-like"/>
</dbReference>
<comment type="similarity">
    <text evidence="1">Belongs to the transferase hexapeptide repeat family.</text>
</comment>
<reference evidence="5" key="1">
    <citation type="submission" date="2022-11" db="EMBL/GenBank/DDBJ databases">
        <title>Lacinutrix neustonica HL-RS19T sp. nov., isolated from the surface microlayer sample of brackish Lake Shihwa.</title>
        <authorList>
            <person name="Choi J.Y."/>
            <person name="Hwang C.Y."/>
        </authorList>
    </citation>
    <scope>NUCLEOTIDE SEQUENCE</scope>
    <source>
        <strain evidence="5">HL-RS19</strain>
    </source>
</reference>
<dbReference type="PANTHER" id="PTHR43300:SF7">
    <property type="entry name" value="UDP-N-ACETYLBACILLOSAMINE N-ACETYLTRANSFERASE"/>
    <property type="match status" value="1"/>
</dbReference>
<dbReference type="RefSeq" id="WP_267675662.1">
    <property type="nucleotide sequence ID" value="NZ_CP113088.1"/>
</dbReference>
<feature type="active site" description="Proton acceptor" evidence="2">
    <location>
        <position position="126"/>
    </location>
</feature>
<dbReference type="Proteomes" id="UP001164705">
    <property type="component" value="Chromosome"/>
</dbReference>
<organism evidence="5 6">
    <name type="scientific">Lacinutrix neustonica</name>
    <dbReference type="NCBI Taxonomy" id="2980107"/>
    <lineage>
        <taxon>Bacteria</taxon>
        <taxon>Pseudomonadati</taxon>
        <taxon>Bacteroidota</taxon>
        <taxon>Flavobacteriia</taxon>
        <taxon>Flavobacteriales</taxon>
        <taxon>Flavobacteriaceae</taxon>
        <taxon>Lacinutrix</taxon>
    </lineage>
</organism>
<feature type="binding site" evidence="3">
    <location>
        <position position="61"/>
    </location>
    <ligand>
        <name>substrate</name>
    </ligand>
</feature>
<feature type="site" description="Increases basicity of active site His" evidence="2">
    <location>
        <position position="127"/>
    </location>
</feature>
<proteinExistence type="inferred from homology"/>
<evidence type="ECO:0000259" key="4">
    <source>
        <dbReference type="Pfam" id="PF17836"/>
    </source>
</evidence>
<dbReference type="NCBIfam" id="TIGR03570">
    <property type="entry name" value="NeuD_NnaD"/>
    <property type="match status" value="1"/>
</dbReference>
<keyword evidence="6" id="KW-1185">Reference proteome</keyword>
<feature type="domain" description="PglD N-terminal" evidence="4">
    <location>
        <begin position="2"/>
        <end position="72"/>
    </location>
</feature>
<evidence type="ECO:0000256" key="3">
    <source>
        <dbReference type="PIRSR" id="PIRSR620019-2"/>
    </source>
</evidence>
<evidence type="ECO:0000313" key="6">
    <source>
        <dbReference type="Proteomes" id="UP001164705"/>
    </source>
</evidence>
<evidence type="ECO:0000313" key="5">
    <source>
        <dbReference type="EMBL" id="WAC01089.1"/>
    </source>
</evidence>
<feature type="binding site" evidence="3">
    <location>
        <position position="135"/>
    </location>
    <ligand>
        <name>acetyl-CoA</name>
        <dbReference type="ChEBI" id="CHEBI:57288"/>
    </ligand>
</feature>
<dbReference type="InterPro" id="IPR050179">
    <property type="entry name" value="Trans_hexapeptide_repeat"/>
</dbReference>
<dbReference type="InterPro" id="IPR001451">
    <property type="entry name" value="Hexapep"/>
</dbReference>
<gene>
    <name evidence="5" type="ORF">N7U66_13015</name>
</gene>
<dbReference type="AlphaFoldDB" id="A0A9E8MUB2"/>
<name>A0A9E8MUB2_9FLAO</name>
<dbReference type="PANTHER" id="PTHR43300">
    <property type="entry name" value="ACETYLTRANSFERASE"/>
    <property type="match status" value="1"/>
</dbReference>
<protein>
    <submittedName>
        <fullName evidence="5">Acetyltransferase</fullName>
    </submittedName>
</protein>
<sequence length="200" mass="21484">MFLYGAGGHARVIIDIIQCSTNYQIEGVYDNFSSDKFLHHIPIIDVGKEKNSDREVVISIGNNSIRKKIAQSFMAKYISVIHKKAVISKLEVFIGEGTVVMANAVINPNSTIGKHCIINTAALVEHDCKIEDYVHIAPNAALAGNVTVGEGTQIGLGCHVIPGITIGKWCIIGAGSTVIEDVPDFSIVVGSPAKFIKLNK</sequence>
<dbReference type="CDD" id="cd03360">
    <property type="entry name" value="LbH_AT_putative"/>
    <property type="match status" value="1"/>
</dbReference>
<dbReference type="InterPro" id="IPR011004">
    <property type="entry name" value="Trimer_LpxA-like_sf"/>
</dbReference>
<dbReference type="EMBL" id="CP113088">
    <property type="protein sequence ID" value="WAC01089.1"/>
    <property type="molecule type" value="Genomic_DNA"/>
</dbReference>
<dbReference type="Pfam" id="PF17836">
    <property type="entry name" value="PglD_N"/>
    <property type="match status" value="1"/>
</dbReference>
<accession>A0A9E8MUB2</accession>
<dbReference type="Pfam" id="PF00132">
    <property type="entry name" value="Hexapep"/>
    <property type="match status" value="2"/>
</dbReference>
<dbReference type="InterPro" id="IPR041561">
    <property type="entry name" value="PglD_N"/>
</dbReference>
<dbReference type="KEGG" id="lnu:N7U66_13015"/>
<dbReference type="Gene3D" id="3.40.50.20">
    <property type="match status" value="1"/>
</dbReference>